<organism evidence="1 2">
    <name type="scientific">Alkalihalobacterium chitinilyticum</name>
    <dbReference type="NCBI Taxonomy" id="2980103"/>
    <lineage>
        <taxon>Bacteria</taxon>
        <taxon>Bacillati</taxon>
        <taxon>Bacillota</taxon>
        <taxon>Bacilli</taxon>
        <taxon>Bacillales</taxon>
        <taxon>Bacillaceae</taxon>
        <taxon>Alkalihalobacterium</taxon>
    </lineage>
</organism>
<comment type="caution">
    <text evidence="1">The sequence shown here is derived from an EMBL/GenBank/DDBJ whole genome shotgun (WGS) entry which is preliminary data.</text>
</comment>
<evidence type="ECO:0000313" key="2">
    <source>
        <dbReference type="Proteomes" id="UP001148125"/>
    </source>
</evidence>
<dbReference type="Proteomes" id="UP001148125">
    <property type="component" value="Unassembled WGS sequence"/>
</dbReference>
<protein>
    <submittedName>
        <fullName evidence="1">Polymer-forming cytoskeletal protein</fullName>
    </submittedName>
</protein>
<dbReference type="EMBL" id="JAOTPO010000005">
    <property type="protein sequence ID" value="MDE5413539.1"/>
    <property type="molecule type" value="Genomic_DNA"/>
</dbReference>
<keyword evidence="2" id="KW-1185">Reference proteome</keyword>
<evidence type="ECO:0000313" key="1">
    <source>
        <dbReference type="EMBL" id="MDE5413539.1"/>
    </source>
</evidence>
<gene>
    <name evidence="1" type="ORF">N7Z68_09080</name>
</gene>
<reference evidence="1" key="1">
    <citation type="submission" date="2024-05" db="EMBL/GenBank/DDBJ databases">
        <title>Alkalihalobacillus sp. strain MEB203 novel alkaliphilic bacterium from Lonar Lake, India.</title>
        <authorList>
            <person name="Joshi A."/>
            <person name="Thite S."/>
            <person name="Mengade P."/>
        </authorList>
    </citation>
    <scope>NUCLEOTIDE SEQUENCE</scope>
    <source>
        <strain evidence="1">MEB 203</strain>
    </source>
</reference>
<sequence length="240" mass="25622">MNETYTGDLTISGNGSTAGGHFQQVKINGNGKINGDIQCSDFQSNGSSNVTGNLIGETILVKGSTKIYGDVQGNRIEVSGTSSIEGKVDFQMIEVKGAATIGKGMTGEQFFLQGTVKVGGDCQAEKVQLDGGFSIEGLLNADQITIGLHGRSRVKEIGCETIVVKKASSFFGLDKLIKSLSRELNAELIEGDDIDLEYTTAKIVRGQNIRIGPGCHIDLVEYKGDFQQDLDAHVNESKKI</sequence>
<proteinExistence type="predicted"/>
<dbReference type="RefSeq" id="WP_275118161.1">
    <property type="nucleotide sequence ID" value="NZ_JAOTPO010000005.1"/>
</dbReference>
<name>A0ABT5VDK4_9BACI</name>
<accession>A0ABT5VDK4</accession>